<dbReference type="InterPro" id="IPR019819">
    <property type="entry name" value="Carboxylesterase_B_CS"/>
</dbReference>
<evidence type="ECO:0000256" key="7">
    <source>
        <dbReference type="RuleBase" id="RU361235"/>
    </source>
</evidence>
<evidence type="ECO:0000313" key="10">
    <source>
        <dbReference type="Proteomes" id="UP001458880"/>
    </source>
</evidence>
<proteinExistence type="inferred from homology"/>
<dbReference type="EC" id="3.1.1.-" evidence="7"/>
<accession>A0AAW1KJL4</accession>
<dbReference type="Pfam" id="PF00135">
    <property type="entry name" value="COesterase"/>
    <property type="match status" value="1"/>
</dbReference>
<dbReference type="PROSITE" id="PS00941">
    <property type="entry name" value="CARBOXYLESTERASE_B_2"/>
    <property type="match status" value="1"/>
</dbReference>
<keyword evidence="5" id="KW-1015">Disulfide bond</keyword>
<keyword evidence="3" id="KW-0719">Serine esterase</keyword>
<keyword evidence="6" id="KW-0325">Glycoprotein</keyword>
<feature type="chain" id="PRO_5043101135" description="Carboxylic ester hydrolase" evidence="7">
    <location>
        <begin position="21"/>
        <end position="574"/>
    </location>
</feature>
<dbReference type="InterPro" id="IPR019826">
    <property type="entry name" value="Carboxylesterase_B_AS"/>
</dbReference>
<dbReference type="PROSITE" id="PS00122">
    <property type="entry name" value="CARBOXYLESTERASE_B_1"/>
    <property type="match status" value="1"/>
</dbReference>
<comment type="similarity">
    <text evidence="1 7">Belongs to the type-B carboxylesterase/lipase family.</text>
</comment>
<organism evidence="9 10">
    <name type="scientific">Popillia japonica</name>
    <name type="common">Japanese beetle</name>
    <dbReference type="NCBI Taxonomy" id="7064"/>
    <lineage>
        <taxon>Eukaryota</taxon>
        <taxon>Metazoa</taxon>
        <taxon>Ecdysozoa</taxon>
        <taxon>Arthropoda</taxon>
        <taxon>Hexapoda</taxon>
        <taxon>Insecta</taxon>
        <taxon>Pterygota</taxon>
        <taxon>Neoptera</taxon>
        <taxon>Endopterygota</taxon>
        <taxon>Coleoptera</taxon>
        <taxon>Polyphaga</taxon>
        <taxon>Scarabaeiformia</taxon>
        <taxon>Scarabaeidae</taxon>
        <taxon>Rutelinae</taxon>
        <taxon>Popillia</taxon>
    </lineage>
</organism>
<feature type="domain" description="Carboxylesterase type B" evidence="8">
    <location>
        <begin position="52"/>
        <end position="552"/>
    </location>
</feature>
<evidence type="ECO:0000256" key="1">
    <source>
        <dbReference type="ARBA" id="ARBA00005964"/>
    </source>
</evidence>
<dbReference type="GO" id="GO:0052689">
    <property type="term" value="F:carboxylic ester hydrolase activity"/>
    <property type="evidence" value="ECO:0007669"/>
    <property type="project" value="UniProtKB-KW"/>
</dbReference>
<sequence>MSYLFTCSVFIFSFIIAAYAADDNLLVSLEDGSVRGRHKTSILAAYAADDNLLVSLEDGSVRGRHKTSYNGRQFTAFEGIPFAKPPIGELRFEDPQPVEPWTGILEANSLHTCLQLGLATGQPTEAIGQEDCLYLNVYIPGGDKIDTNTSLDVIFNIHGGAFMLGSPEAFVLPNKIMDRDVVFVSTNYRLGPLGFINFGDGRGNYGLKDQTLALKWVQRNIGKFGGNKNSVTITGLSAGGASAHLHYFSKLSRGLFHRCFSQSGVGLNPWAFKRDYAGHSRKLAEELGCIGDIPEDLYKCLKQRNAVQITKAVNILYELPFLPLAPFGPALEDDKSSGFLTKSPKSQLEEMDVVDAPLLMSMMTEEGTTPGVVMYGRWDELNQNWVKWAPLLLEYHQFGDQKKKDEISAKIREYYLGDRPITEDNFNLVIKAITHRDFHLSGENTAKLQSKSGKSNVYFLLMNYAGEFRPINVTGFDVNFGAGHGLDAKFYNDGSLIGAKSLNKDEEKMKDILLDMLVTFAKTGEPKIDGVDFLPVPKAGDLKYLYVKNPEDMQMQTVASLGPHDLWESFNLED</sequence>
<dbReference type="SUPFAM" id="SSF53474">
    <property type="entry name" value="alpha/beta-Hydrolases"/>
    <property type="match status" value="1"/>
</dbReference>
<evidence type="ECO:0000256" key="2">
    <source>
        <dbReference type="ARBA" id="ARBA00010515"/>
    </source>
</evidence>
<gene>
    <name evidence="9" type="ORF">QE152_g22127</name>
</gene>
<dbReference type="AlphaFoldDB" id="A0AAW1KJL4"/>
<evidence type="ECO:0000256" key="3">
    <source>
        <dbReference type="ARBA" id="ARBA00022487"/>
    </source>
</evidence>
<dbReference type="PANTHER" id="PTHR11559">
    <property type="entry name" value="CARBOXYLESTERASE"/>
    <property type="match status" value="1"/>
</dbReference>
<keyword evidence="7" id="KW-0732">Signal</keyword>
<keyword evidence="10" id="KW-1185">Reference proteome</keyword>
<feature type="signal peptide" evidence="7">
    <location>
        <begin position="1"/>
        <end position="20"/>
    </location>
</feature>
<name>A0AAW1KJL4_POPJA</name>
<evidence type="ECO:0000259" key="8">
    <source>
        <dbReference type="Pfam" id="PF00135"/>
    </source>
</evidence>
<evidence type="ECO:0000256" key="4">
    <source>
        <dbReference type="ARBA" id="ARBA00022801"/>
    </source>
</evidence>
<keyword evidence="4 7" id="KW-0378">Hydrolase</keyword>
<evidence type="ECO:0000256" key="6">
    <source>
        <dbReference type="ARBA" id="ARBA00023180"/>
    </source>
</evidence>
<protein>
    <recommendedName>
        <fullName evidence="7">Carboxylic ester hydrolase</fullName>
        <ecNumber evidence="7">3.1.1.-</ecNumber>
    </recommendedName>
</protein>
<evidence type="ECO:0000256" key="5">
    <source>
        <dbReference type="ARBA" id="ARBA00023157"/>
    </source>
</evidence>
<dbReference type="InterPro" id="IPR002168">
    <property type="entry name" value="Lipase_GDXG_HIS_AS"/>
</dbReference>
<dbReference type="InterPro" id="IPR002018">
    <property type="entry name" value="CarbesteraseB"/>
</dbReference>
<dbReference type="EMBL" id="JASPKY010000211">
    <property type="protein sequence ID" value="KAK9720298.1"/>
    <property type="molecule type" value="Genomic_DNA"/>
</dbReference>
<dbReference type="PROSITE" id="PS01173">
    <property type="entry name" value="LIPASE_GDXG_HIS"/>
    <property type="match status" value="1"/>
</dbReference>
<reference evidence="9 10" key="1">
    <citation type="journal article" date="2024" name="BMC Genomics">
        <title>De novo assembly and annotation of Popillia japonica's genome with initial clues to its potential as an invasive pest.</title>
        <authorList>
            <person name="Cucini C."/>
            <person name="Boschi S."/>
            <person name="Funari R."/>
            <person name="Cardaioli E."/>
            <person name="Iannotti N."/>
            <person name="Marturano G."/>
            <person name="Paoli F."/>
            <person name="Bruttini M."/>
            <person name="Carapelli A."/>
            <person name="Frati F."/>
            <person name="Nardi F."/>
        </authorList>
    </citation>
    <scope>NUCLEOTIDE SEQUENCE [LARGE SCALE GENOMIC DNA]</scope>
    <source>
        <strain evidence="9">DMR45628</strain>
    </source>
</reference>
<dbReference type="InterPro" id="IPR029058">
    <property type="entry name" value="AB_hydrolase_fold"/>
</dbReference>
<comment type="similarity">
    <text evidence="2">Belongs to the 'GDXG' lipolytic enzyme family.</text>
</comment>
<dbReference type="Gene3D" id="3.40.50.1820">
    <property type="entry name" value="alpha/beta hydrolase"/>
    <property type="match status" value="1"/>
</dbReference>
<evidence type="ECO:0000313" key="9">
    <source>
        <dbReference type="EMBL" id="KAK9720298.1"/>
    </source>
</evidence>
<dbReference type="Proteomes" id="UP001458880">
    <property type="component" value="Unassembled WGS sequence"/>
</dbReference>
<dbReference type="InterPro" id="IPR050309">
    <property type="entry name" value="Type-B_Carboxylest/Lipase"/>
</dbReference>
<comment type="caution">
    <text evidence="9">The sequence shown here is derived from an EMBL/GenBank/DDBJ whole genome shotgun (WGS) entry which is preliminary data.</text>
</comment>